<reference evidence="2" key="1">
    <citation type="submission" date="2015-06" db="EMBL/GenBank/DDBJ databases">
        <authorList>
            <person name="Bertelli C."/>
        </authorList>
    </citation>
    <scope>NUCLEOTIDE SEQUENCE [LARGE SCALE GENOMIC DNA]</scope>
    <source>
        <strain evidence="2">CRIB-30</strain>
    </source>
</reference>
<dbReference type="AlphaFoldDB" id="A0A0H5DNU1"/>
<dbReference type="RefSeq" id="WP_098037834.1">
    <property type="nucleotide sequence ID" value="NZ_CWGJ01000011.1"/>
</dbReference>
<gene>
    <name evidence="1" type="ORF">ELAC_0618</name>
</gene>
<dbReference type="EMBL" id="CWGJ01000011">
    <property type="protein sequence ID" value="CRX37972.1"/>
    <property type="molecule type" value="Genomic_DNA"/>
</dbReference>
<evidence type="ECO:0000313" key="2">
    <source>
        <dbReference type="Proteomes" id="UP000220251"/>
    </source>
</evidence>
<sequence length="934" mass="104417">MLPDYSNLYNSCQRAYDKIGQFENGNYFYVKPDGDLELQKVDQNSLIGAWSATIGKTVTNWSYGSEKADWRSVTSEIEKVNGQLKNLLDAHVLEDPDSSRDLNIKKLDLAIEQSARALHKVAQDYLEQSKQRWTRGTDKKEASTAYEKLARESYSLHLRLNCIIKELDSDEIPNADEFDGADNVLTSAFETLTDPNVLQEMDLENFEDAWLNAKQEAFSGGKDFLFNLAKQSDAIGDILRRSPESVSIKQLKEWAVELNKQIKKSDQSQGLKDLHALIQGDIAVRQSSMVKLTDSLKEAKSEGDVIRILGSANHVILEEPAVKALLKEVVSESHQRLAESLLREYKESGKVPDSIELIKGASVIVHESLKSSVGDTSAMFINHREKIEDLHGLLFSANTLIQDIAPNAASTMLQTTLVSVFNQLADICLLQQRTQRAKAYIEGCQGIRISSSHPVGDIGRVADMSKKSATWLEAGDQTVRRRNVRCQFKKIESGGRTTENLCFAFTVGEAEREKLSRRMSFLSKSGLLEDQSIKQEITKATYQTFDRSDNTYKDTVTVNAGEAVSYTDSSGKITLTIGTNDEKWNQYQKINVTADASVKAEDLYAFLTLFGLSTAMMQSRREDVMLENKARLANAVRPKETALQSSREETLDAIVSNADKVMIEKRAENMHLKDVGKGRMEYVDSHAIKDFWLSGGRGFAATLGHDGVTFNPLEVLSKGFYKTQKIESAATTLGYILKGGLISTFERFEMGIIGAGNAPEENIETGSANQVFTRPLTDNQFESAHDWRSYAIEGNILLLMDARLAERLPYGYAKDRAGIRNPHHVSKKMVRVAQKERPERGLRGEMMTERETLSDICKKQRANNYTLPTAEVMFEDVVGPDYIYGAVVNRPEDKAEVIRVLTGMGIDNIQGVPLNEAIFVGKLDKSMIKQVYEE</sequence>
<accession>A0A0H5DNU1</accession>
<dbReference type="Proteomes" id="UP000220251">
    <property type="component" value="Unassembled WGS sequence"/>
</dbReference>
<protein>
    <submittedName>
        <fullName evidence="1">Uncharacterized protein</fullName>
    </submittedName>
</protein>
<keyword evidence="2" id="KW-1185">Reference proteome</keyword>
<name>A0A0H5DNU1_9BACT</name>
<organism evidence="1 2">
    <name type="scientific">Estrella lausannensis</name>
    <dbReference type="NCBI Taxonomy" id="483423"/>
    <lineage>
        <taxon>Bacteria</taxon>
        <taxon>Pseudomonadati</taxon>
        <taxon>Chlamydiota</taxon>
        <taxon>Chlamydiia</taxon>
        <taxon>Parachlamydiales</taxon>
        <taxon>Candidatus Criblamydiaceae</taxon>
        <taxon>Estrella</taxon>
    </lineage>
</organism>
<proteinExistence type="predicted"/>
<dbReference type="OrthoDB" id="9817888at2"/>
<evidence type="ECO:0000313" key="1">
    <source>
        <dbReference type="EMBL" id="CRX37972.1"/>
    </source>
</evidence>